<dbReference type="Pfam" id="PF00078">
    <property type="entry name" value="RVT_1"/>
    <property type="match status" value="1"/>
</dbReference>
<dbReference type="InterPro" id="IPR000477">
    <property type="entry name" value="RT_dom"/>
</dbReference>
<sequence>MDELPVLIPYFDEPIQISSLNPPRLRAYVDERCQLATIYEVEENSNDVNDQFDTDIWDFGSLDDCHQDETENVSNEDNDEDKHVTIEVPASFYSKGLSFMNSEIMKLLDTYAPLKKRIVSGKSEPWFTSEIKELCKAHDCAKLKAALTNSQHDKKIVNRLRNRVNNSIASTKRKYLSKKFAESCKSENMWESINLLTKFRVKKRSPISFLELGKKRIYDNTEINDALANEFVVKETTIVEPLDGLPTEKDILKGDINEYRINFSYEETKVSDKEPLRVTKIEVEDALRSVKSKRSHNPPDLVPVSVMKQLSSVFVFTLTLLFTRIINSQSVPNMFKRAVIAPLYKGKGSRNIAGNYRPISLLNDYCKIFEKFLAKRLNDRVEAKLSPNQHAYRRNMSCHSALSILTNDIFKSIDKPKQKVGAIFIDFRKAFDSVSHTILTKKLMCEYQLEPWYVETINNNMENRVFSFDFFSKQYPLTRGICQGSAKGPLAFSLFINDISRIIQCAHLMYADDIVIYVEGTSLAEISAKLISEMERVMDWCNENQVNINFEKTHCMFFHKNHDNSIKSESLESICVRNHVIQRVYTFKYLGVTLDPCLTFEEHYKLVSQKLARKIKYLRGFKRFLTDKVMKLMVNAHLHSVLDYALDIWACISDDKLEKLQSKIDNFLLEFYFPILNRKRRTSKIQKEQVDKIRSDLNFMTVKQRREYVLLKNTYIRFKKGELNLFGRQSSRKIPLVRLTNFNSNCFKCSSFYRGAIMWNKLPKELNPDLGYEHFKNQVKEFCIKNIK</sequence>
<dbReference type="InterPro" id="IPR043502">
    <property type="entry name" value="DNA/RNA_pol_sf"/>
</dbReference>
<proteinExistence type="predicted"/>
<gene>
    <name evidence="2" type="ORF">ODALV1_LOCUS3602</name>
</gene>
<reference evidence="2 3" key="1">
    <citation type="submission" date="2024-08" db="EMBL/GenBank/DDBJ databases">
        <authorList>
            <person name="Cucini C."/>
            <person name="Frati F."/>
        </authorList>
    </citation>
    <scope>NUCLEOTIDE SEQUENCE [LARGE SCALE GENOMIC DNA]</scope>
</reference>
<dbReference type="Proteomes" id="UP001642540">
    <property type="component" value="Unassembled WGS sequence"/>
</dbReference>
<dbReference type="PROSITE" id="PS50878">
    <property type="entry name" value="RT_POL"/>
    <property type="match status" value="1"/>
</dbReference>
<organism evidence="2 3">
    <name type="scientific">Orchesella dallaii</name>
    <dbReference type="NCBI Taxonomy" id="48710"/>
    <lineage>
        <taxon>Eukaryota</taxon>
        <taxon>Metazoa</taxon>
        <taxon>Ecdysozoa</taxon>
        <taxon>Arthropoda</taxon>
        <taxon>Hexapoda</taxon>
        <taxon>Collembola</taxon>
        <taxon>Entomobryomorpha</taxon>
        <taxon>Entomobryoidea</taxon>
        <taxon>Orchesellidae</taxon>
        <taxon>Orchesellinae</taxon>
        <taxon>Orchesella</taxon>
    </lineage>
</organism>
<comment type="caution">
    <text evidence="2">The sequence shown here is derived from an EMBL/GenBank/DDBJ whole genome shotgun (WGS) entry which is preliminary data.</text>
</comment>
<evidence type="ECO:0000313" key="3">
    <source>
        <dbReference type="Proteomes" id="UP001642540"/>
    </source>
</evidence>
<accession>A0ABP1PTI2</accession>
<dbReference type="EMBL" id="CAXLJM020000012">
    <property type="protein sequence ID" value="CAL8076821.1"/>
    <property type="molecule type" value="Genomic_DNA"/>
</dbReference>
<dbReference type="PANTHER" id="PTHR19446">
    <property type="entry name" value="REVERSE TRANSCRIPTASES"/>
    <property type="match status" value="1"/>
</dbReference>
<protein>
    <recommendedName>
        <fullName evidence="1">Reverse transcriptase domain-containing protein</fullName>
    </recommendedName>
</protein>
<keyword evidence="3" id="KW-1185">Reference proteome</keyword>
<feature type="domain" description="Reverse transcriptase" evidence="1">
    <location>
        <begin position="324"/>
        <end position="594"/>
    </location>
</feature>
<name>A0ABP1PTI2_9HEXA</name>
<dbReference type="SUPFAM" id="SSF56672">
    <property type="entry name" value="DNA/RNA polymerases"/>
    <property type="match status" value="1"/>
</dbReference>
<evidence type="ECO:0000259" key="1">
    <source>
        <dbReference type="PROSITE" id="PS50878"/>
    </source>
</evidence>
<evidence type="ECO:0000313" key="2">
    <source>
        <dbReference type="EMBL" id="CAL8076821.1"/>
    </source>
</evidence>
<dbReference type="CDD" id="cd01650">
    <property type="entry name" value="RT_nLTR_like"/>
    <property type="match status" value="1"/>
</dbReference>